<protein>
    <submittedName>
        <fullName evidence="1">Uncharacterized protein</fullName>
    </submittedName>
</protein>
<organism evidence="1 2">
    <name type="scientific">Halocaridina rubra</name>
    <name type="common">Hawaiian red shrimp</name>
    <dbReference type="NCBI Taxonomy" id="373956"/>
    <lineage>
        <taxon>Eukaryota</taxon>
        <taxon>Metazoa</taxon>
        <taxon>Ecdysozoa</taxon>
        <taxon>Arthropoda</taxon>
        <taxon>Crustacea</taxon>
        <taxon>Multicrustacea</taxon>
        <taxon>Malacostraca</taxon>
        <taxon>Eumalacostraca</taxon>
        <taxon>Eucarida</taxon>
        <taxon>Decapoda</taxon>
        <taxon>Pleocyemata</taxon>
        <taxon>Caridea</taxon>
        <taxon>Atyoidea</taxon>
        <taxon>Atyidae</taxon>
        <taxon>Halocaridina</taxon>
    </lineage>
</organism>
<name>A0AAN8X6N6_HALRR</name>
<comment type="caution">
    <text evidence="1">The sequence shown here is derived from an EMBL/GenBank/DDBJ whole genome shotgun (WGS) entry which is preliminary data.</text>
</comment>
<reference evidence="1 2" key="1">
    <citation type="submission" date="2023-11" db="EMBL/GenBank/DDBJ databases">
        <title>Halocaridina rubra genome assembly.</title>
        <authorList>
            <person name="Smith C."/>
        </authorList>
    </citation>
    <scope>NUCLEOTIDE SEQUENCE [LARGE SCALE GENOMIC DNA]</scope>
    <source>
        <strain evidence="1">EP-1</strain>
        <tissue evidence="1">Whole</tissue>
    </source>
</reference>
<dbReference type="Proteomes" id="UP001381693">
    <property type="component" value="Unassembled WGS sequence"/>
</dbReference>
<gene>
    <name evidence="1" type="ORF">SK128_022092</name>
</gene>
<evidence type="ECO:0000313" key="1">
    <source>
        <dbReference type="EMBL" id="KAK7078870.1"/>
    </source>
</evidence>
<accession>A0AAN8X6N6</accession>
<dbReference type="AlphaFoldDB" id="A0AAN8X6N6"/>
<evidence type="ECO:0000313" key="2">
    <source>
        <dbReference type="Proteomes" id="UP001381693"/>
    </source>
</evidence>
<dbReference type="EMBL" id="JAXCGZ010007639">
    <property type="protein sequence ID" value="KAK7078870.1"/>
    <property type="molecule type" value="Genomic_DNA"/>
</dbReference>
<sequence>MNDSSYLHFVTGYILNYSHNNDMTEDYIRGEAAKYHCIRILKERQHMLQDMCKSSVKPCEPLHSRSQEQKQNYRCLSCLTLILI</sequence>
<keyword evidence="2" id="KW-1185">Reference proteome</keyword>
<proteinExistence type="predicted"/>